<name>A0A014QD18_9BURK</name>
<evidence type="ECO:0008006" key="3">
    <source>
        <dbReference type="Google" id="ProtNLM"/>
    </source>
</evidence>
<organism evidence="1 2">
    <name type="scientific">Comamonas aquatica DA1877</name>
    <dbReference type="NCBI Taxonomy" id="1457173"/>
    <lineage>
        <taxon>Bacteria</taxon>
        <taxon>Pseudomonadati</taxon>
        <taxon>Pseudomonadota</taxon>
        <taxon>Betaproteobacteria</taxon>
        <taxon>Burkholderiales</taxon>
        <taxon>Comamonadaceae</taxon>
        <taxon>Comamonas</taxon>
    </lineage>
</organism>
<dbReference type="RefSeq" id="WP_051519367.1">
    <property type="nucleotide sequence ID" value="NZ_JBOK01000004.1"/>
</dbReference>
<keyword evidence="2" id="KW-1185">Reference proteome</keyword>
<sequence length="333" mass="36240">MSLSPPALPAPFLASPAPAAAHRHLVLPYAALLDDSCQHLLSTLELPQLERLLRSLRPAGTTPGQPDQPIPPHERVVARAWALDAERPAWAALATQTVDTPCAWLTPCHWTAGADQVRMDDPASLQLELADAQALHALLQPWFAQDGLSLDIVTPLLWRIAGAPLADLCPASLDRVLLRDVSPWLPSAQTARTLHRLHSEVQMLLYTHAFNDRRAERGLQPINAFWLHGAGSLDADALAHSQQAAAQVQLQVVDGLRQAALRQDWPAWKQAWLAADAGPLAELAQHVAQGGPATLSLCGEHHARNWDSQPRGLVDKIKNVFSPQRFAGLHQAL</sequence>
<protein>
    <recommendedName>
        <fullName evidence="3">Phosphoglycerate mutase</fullName>
    </recommendedName>
</protein>
<dbReference type="EMBL" id="JBOK01000004">
    <property type="protein sequence ID" value="EXU81092.1"/>
    <property type="molecule type" value="Genomic_DNA"/>
</dbReference>
<evidence type="ECO:0000313" key="1">
    <source>
        <dbReference type="EMBL" id="EXU81092.1"/>
    </source>
</evidence>
<proteinExistence type="predicted"/>
<accession>A0A014QD18</accession>
<comment type="caution">
    <text evidence="1">The sequence shown here is derived from an EMBL/GenBank/DDBJ whole genome shotgun (WGS) entry which is preliminary data.</text>
</comment>
<evidence type="ECO:0000313" key="2">
    <source>
        <dbReference type="Proteomes" id="UP000020766"/>
    </source>
</evidence>
<dbReference type="Proteomes" id="UP000020766">
    <property type="component" value="Unassembled WGS sequence"/>
</dbReference>
<dbReference type="PATRIC" id="fig|1457173.3.peg.988"/>
<reference evidence="1 2" key="1">
    <citation type="submission" date="2014-01" db="EMBL/GenBank/DDBJ databases">
        <title>Interspecies Systems Biology Uncovers Metabolites Affecting C. elegans Gene Expression and Life History Traits.</title>
        <authorList>
            <person name="Watson E."/>
            <person name="Macneil L.T."/>
            <person name="Ritter A.D."/>
            <person name="Yilmaz L.S."/>
            <person name="Rosebrock A.P."/>
            <person name="Caudy A.A."/>
            <person name="Walhout A.J."/>
        </authorList>
    </citation>
    <scope>NUCLEOTIDE SEQUENCE [LARGE SCALE GENOMIC DNA]</scope>
    <source>
        <strain evidence="1 2">DA1877</strain>
    </source>
</reference>
<dbReference type="AlphaFoldDB" id="A0A014QD18"/>
<gene>
    <name evidence="1" type="ORF">AX13_13295</name>
</gene>